<evidence type="ECO:0000256" key="11">
    <source>
        <dbReference type="ARBA" id="ARBA00023098"/>
    </source>
</evidence>
<dbReference type="InterPro" id="IPR001199">
    <property type="entry name" value="Cyt_B5-like_heme/steroid-bd"/>
</dbReference>
<feature type="transmembrane region" description="Helical" evidence="14">
    <location>
        <begin position="486"/>
        <end position="508"/>
    </location>
</feature>
<dbReference type="InterPro" id="IPR005804">
    <property type="entry name" value="FA_desaturase_dom"/>
</dbReference>
<dbReference type="STRING" id="1257118.L8GFA2"/>
<dbReference type="GeneID" id="14911858"/>
<dbReference type="Pfam" id="PF00173">
    <property type="entry name" value="Cyt-b5"/>
    <property type="match status" value="1"/>
</dbReference>
<dbReference type="CDD" id="cd03505">
    <property type="entry name" value="Delta9-FADS-like"/>
    <property type="match status" value="1"/>
</dbReference>
<dbReference type="GO" id="GO:0020037">
    <property type="term" value="F:heme binding"/>
    <property type="evidence" value="ECO:0007669"/>
    <property type="project" value="InterPro"/>
</dbReference>
<keyword evidence="8 14" id="KW-1133">Transmembrane helix</keyword>
<evidence type="ECO:0000256" key="1">
    <source>
        <dbReference type="ARBA" id="ARBA00004141"/>
    </source>
</evidence>
<dbReference type="PANTHER" id="PTHR11351:SF31">
    <property type="entry name" value="DESATURASE 1, ISOFORM A-RELATED"/>
    <property type="match status" value="1"/>
</dbReference>
<evidence type="ECO:0000256" key="13">
    <source>
        <dbReference type="ARBA" id="ARBA00023160"/>
    </source>
</evidence>
<dbReference type="RefSeq" id="XP_004333431.1">
    <property type="nucleotide sequence ID" value="XM_004333383.1"/>
</dbReference>
<keyword evidence="9" id="KW-0560">Oxidoreductase</keyword>
<keyword evidence="11" id="KW-0443">Lipid metabolism</keyword>
<dbReference type="SMART" id="SM01117">
    <property type="entry name" value="Cyt-b5"/>
    <property type="match status" value="1"/>
</dbReference>
<dbReference type="Gene3D" id="3.10.120.10">
    <property type="entry name" value="Cytochrome b5-like heme/steroid binding domain"/>
    <property type="match status" value="1"/>
</dbReference>
<feature type="transmembrane region" description="Helical" evidence="14">
    <location>
        <begin position="373"/>
        <end position="394"/>
    </location>
</feature>
<evidence type="ECO:0000256" key="6">
    <source>
        <dbReference type="ARBA" id="ARBA00022723"/>
    </source>
</evidence>
<dbReference type="VEuPathDB" id="AmoebaDB:ACA1_323150"/>
<keyword evidence="10" id="KW-0408">Iron</keyword>
<feature type="domain" description="Cytochrome b5 heme-binding" evidence="15">
    <location>
        <begin position="640"/>
        <end position="718"/>
    </location>
</feature>
<sequence>MEELKLMCPTMPSISDITPKVQQMLKFPKKLFERSSGKAFLRLTKAIVLLTTAYAFLTVMPWYLLPLGWIITGTCFASLLAVGYACGTDTFFNNTVINHIVGQICLIPLMLPFEAWREELTQQKETVCAKVQNYLSSFWQGITAHIEALFSLKSKRVLGNLVVLYLVAGIFFPLVIYFTGVWGLFKYYIMPIVVYHFWASSFLKTSSLLKLLSNIEKSDLVTLAHYKYPKWVEFLSCELNYAVSSLHQFTTSLNVDLPAEEEETTESKDNLKKERRVKQANPMIPIYNLKEAFKFLKESTAESISVRLEEVDFFALLKSRTGELVSKGLIKDATQARDVIADMLKEVNWITAIFLAVTPVLGAVGLIYCQYYWQTWVLFFFHYLTGGIGITAGYHRLFSHRAYSAHPIFKYTLLFFATGCFQMSCLEWCNDHRAHHRYTDTDKDPYTIKKGFWYAHLGWLLWQREPPKSDIRDLQRDPVMRFQDEYYAPLALFQGLILPTAIAGMFWGDWMGGFLIAGVLSRVLVHHATFCVNSVAHYFGSFTYSDQRTPRDSWLVGLITFGEGYHNFHHEFPYDYRNGAEYHSFDPTKWLIWALSYVGGTYHLMRFDKETIEKGKLQMLEKEVIRRRELLHWGPQPDTLPEYTMEKVQEEFSKGEQLIVVDGFVHDVRGFIDEHPAGSAIVKPYLGKDASAAFNGLVYNHSNAARNIIDTLRIGRLVEKEKSE</sequence>
<keyword evidence="12 14" id="KW-0472">Membrane</keyword>
<dbReference type="PROSITE" id="PS00476">
    <property type="entry name" value="FATTY_ACID_DESATUR_1"/>
    <property type="match status" value="1"/>
</dbReference>
<dbReference type="GO" id="GO:0005506">
    <property type="term" value="F:iron ion binding"/>
    <property type="evidence" value="ECO:0007669"/>
    <property type="project" value="TreeGrafter"/>
</dbReference>
<dbReference type="PROSITE" id="PS00191">
    <property type="entry name" value="CYTOCHROME_B5_1"/>
    <property type="match status" value="1"/>
</dbReference>
<evidence type="ECO:0000313" key="17">
    <source>
        <dbReference type="Proteomes" id="UP000011083"/>
    </source>
</evidence>
<feature type="transmembrane region" description="Helical" evidence="14">
    <location>
        <begin position="63"/>
        <end position="86"/>
    </location>
</feature>
<gene>
    <name evidence="16" type="ORF">ACA1_323150</name>
</gene>
<dbReference type="SUPFAM" id="SSF55856">
    <property type="entry name" value="Cytochrome b5-like heme/steroid binding domain"/>
    <property type="match status" value="1"/>
</dbReference>
<feature type="transmembrane region" description="Helical" evidence="14">
    <location>
        <begin position="157"/>
        <end position="178"/>
    </location>
</feature>
<dbReference type="GO" id="GO:0005789">
    <property type="term" value="C:endoplasmic reticulum membrane"/>
    <property type="evidence" value="ECO:0007669"/>
    <property type="project" value="TreeGrafter"/>
</dbReference>
<proteinExistence type="inferred from homology"/>
<accession>L8GFA2</accession>
<dbReference type="PROSITE" id="PS50255">
    <property type="entry name" value="CYTOCHROME_B5_2"/>
    <property type="match status" value="1"/>
</dbReference>
<dbReference type="KEGG" id="acan:ACA1_323150"/>
<evidence type="ECO:0000256" key="3">
    <source>
        <dbReference type="ARBA" id="ARBA00022516"/>
    </source>
</evidence>
<dbReference type="GO" id="GO:0006636">
    <property type="term" value="P:unsaturated fatty acid biosynthetic process"/>
    <property type="evidence" value="ECO:0007669"/>
    <property type="project" value="TreeGrafter"/>
</dbReference>
<comment type="similarity">
    <text evidence="2">Belongs to the fatty acid desaturase type 1 family.</text>
</comment>
<organism evidence="16 17">
    <name type="scientific">Acanthamoeba castellanii (strain ATCC 30010 / Neff)</name>
    <dbReference type="NCBI Taxonomy" id="1257118"/>
    <lineage>
        <taxon>Eukaryota</taxon>
        <taxon>Amoebozoa</taxon>
        <taxon>Discosea</taxon>
        <taxon>Longamoebia</taxon>
        <taxon>Centramoebida</taxon>
        <taxon>Acanthamoebidae</taxon>
        <taxon>Acanthamoeba</taxon>
    </lineage>
</organism>
<dbReference type="PANTHER" id="PTHR11351">
    <property type="entry name" value="ACYL-COA DESATURASE"/>
    <property type="match status" value="1"/>
</dbReference>
<evidence type="ECO:0000256" key="12">
    <source>
        <dbReference type="ARBA" id="ARBA00023136"/>
    </source>
</evidence>
<evidence type="ECO:0000256" key="9">
    <source>
        <dbReference type="ARBA" id="ARBA00023002"/>
    </source>
</evidence>
<dbReference type="PRINTS" id="PR00075">
    <property type="entry name" value="FACDDSATRASE"/>
</dbReference>
<keyword evidence="4" id="KW-0349">Heme</keyword>
<comment type="subcellular location">
    <subcellularLocation>
        <location evidence="1">Membrane</location>
        <topology evidence="1">Multi-pass membrane protein</topology>
    </subcellularLocation>
</comment>
<keyword evidence="6" id="KW-0479">Metal-binding</keyword>
<evidence type="ECO:0000256" key="8">
    <source>
        <dbReference type="ARBA" id="ARBA00022989"/>
    </source>
</evidence>
<evidence type="ECO:0000256" key="5">
    <source>
        <dbReference type="ARBA" id="ARBA00022692"/>
    </source>
</evidence>
<dbReference type="AlphaFoldDB" id="L8GFA2"/>
<evidence type="ECO:0000256" key="4">
    <source>
        <dbReference type="ARBA" id="ARBA00022617"/>
    </source>
</evidence>
<dbReference type="InterPro" id="IPR036400">
    <property type="entry name" value="Cyt_B5-like_heme/steroid_sf"/>
</dbReference>
<dbReference type="InterPro" id="IPR001522">
    <property type="entry name" value="FADS-1_CS"/>
</dbReference>
<protein>
    <submittedName>
        <fullName evidence="16">Cytochrome b5 domain containing protein</fullName>
    </submittedName>
</protein>
<dbReference type="Pfam" id="PF00487">
    <property type="entry name" value="FA_desaturase"/>
    <property type="match status" value="1"/>
</dbReference>
<keyword evidence="17" id="KW-1185">Reference proteome</keyword>
<keyword evidence="13" id="KW-0275">Fatty acid biosynthesis</keyword>
<feature type="transmembrane region" description="Helical" evidence="14">
    <location>
        <begin position="347"/>
        <end position="367"/>
    </location>
</feature>
<keyword evidence="3" id="KW-0444">Lipid biosynthesis</keyword>
<evidence type="ECO:0000256" key="7">
    <source>
        <dbReference type="ARBA" id="ARBA00022832"/>
    </source>
</evidence>
<reference evidence="16 17" key="1">
    <citation type="journal article" date="2013" name="Genome Biol.">
        <title>Genome of Acanthamoeba castellanii highlights extensive lateral gene transfer and early evolution of tyrosine kinase signaling.</title>
        <authorList>
            <person name="Clarke M."/>
            <person name="Lohan A.J."/>
            <person name="Liu B."/>
            <person name="Lagkouvardos I."/>
            <person name="Roy S."/>
            <person name="Zafar N."/>
            <person name="Bertelli C."/>
            <person name="Schilde C."/>
            <person name="Kianianmomeni A."/>
            <person name="Burglin T.R."/>
            <person name="Frech C."/>
            <person name="Turcotte B."/>
            <person name="Kopec K.O."/>
            <person name="Synnott J.M."/>
            <person name="Choo C."/>
            <person name="Paponov I."/>
            <person name="Finkler A."/>
            <person name="Soon Heng Tan C."/>
            <person name="Hutchins A.P."/>
            <person name="Weinmeier T."/>
            <person name="Rattei T."/>
            <person name="Chu J.S."/>
            <person name="Gimenez G."/>
            <person name="Irimia M."/>
            <person name="Rigden D.J."/>
            <person name="Fitzpatrick D.A."/>
            <person name="Lorenzo-Morales J."/>
            <person name="Bateman A."/>
            <person name="Chiu C.H."/>
            <person name="Tang P."/>
            <person name="Hegemann P."/>
            <person name="Fromm H."/>
            <person name="Raoult D."/>
            <person name="Greub G."/>
            <person name="Miranda-Saavedra D."/>
            <person name="Chen N."/>
            <person name="Nash P."/>
            <person name="Ginger M.L."/>
            <person name="Horn M."/>
            <person name="Schaap P."/>
            <person name="Caler L."/>
            <person name="Loftus B."/>
        </authorList>
    </citation>
    <scope>NUCLEOTIDE SEQUENCE [LARGE SCALE GENOMIC DNA]</scope>
    <source>
        <strain evidence="16 17">Neff</strain>
    </source>
</reference>
<evidence type="ECO:0000313" key="16">
    <source>
        <dbReference type="EMBL" id="ELR11418.1"/>
    </source>
</evidence>
<evidence type="ECO:0000256" key="14">
    <source>
        <dbReference type="SAM" id="Phobius"/>
    </source>
</evidence>
<dbReference type="GO" id="GO:0004768">
    <property type="term" value="F:stearoyl-CoA 9-desaturase activity"/>
    <property type="evidence" value="ECO:0007669"/>
    <property type="project" value="TreeGrafter"/>
</dbReference>
<evidence type="ECO:0000256" key="10">
    <source>
        <dbReference type="ARBA" id="ARBA00023004"/>
    </source>
</evidence>
<dbReference type="EMBL" id="KB008152">
    <property type="protein sequence ID" value="ELR11418.1"/>
    <property type="molecule type" value="Genomic_DNA"/>
</dbReference>
<feature type="transmembrane region" description="Helical" evidence="14">
    <location>
        <begin position="39"/>
        <end position="57"/>
    </location>
</feature>
<keyword evidence="5 14" id="KW-0812">Transmembrane</keyword>
<name>L8GFA2_ACACF</name>
<dbReference type="OMA" id="HEFPYDY"/>
<evidence type="ECO:0000256" key="2">
    <source>
        <dbReference type="ARBA" id="ARBA00009295"/>
    </source>
</evidence>
<evidence type="ECO:0000259" key="15">
    <source>
        <dbReference type="PROSITE" id="PS50255"/>
    </source>
</evidence>
<keyword evidence="7" id="KW-0276">Fatty acid metabolism</keyword>
<dbReference type="InterPro" id="IPR015876">
    <property type="entry name" value="Acyl-CoA_DS"/>
</dbReference>
<dbReference type="InterPro" id="IPR018506">
    <property type="entry name" value="Cyt_B5_heme-BS"/>
</dbReference>
<dbReference type="Proteomes" id="UP000011083">
    <property type="component" value="Unassembled WGS sequence"/>
</dbReference>
<dbReference type="OrthoDB" id="10260134at2759"/>